<dbReference type="Proteomes" id="UP000054485">
    <property type="component" value="Unassembled WGS sequence"/>
</dbReference>
<organism evidence="1 2">
    <name type="scientific">Suillus luteus UH-Slu-Lm8-n1</name>
    <dbReference type="NCBI Taxonomy" id="930992"/>
    <lineage>
        <taxon>Eukaryota</taxon>
        <taxon>Fungi</taxon>
        <taxon>Dikarya</taxon>
        <taxon>Basidiomycota</taxon>
        <taxon>Agaricomycotina</taxon>
        <taxon>Agaricomycetes</taxon>
        <taxon>Agaricomycetidae</taxon>
        <taxon>Boletales</taxon>
        <taxon>Suillineae</taxon>
        <taxon>Suillaceae</taxon>
        <taxon>Suillus</taxon>
    </lineage>
</organism>
<dbReference type="InParanoid" id="A0A0D0AXK8"/>
<gene>
    <name evidence="1" type="ORF">CY34DRAFT_23943</name>
</gene>
<dbReference type="InterPro" id="IPR011009">
    <property type="entry name" value="Kinase-like_dom_sf"/>
</dbReference>
<reference evidence="2" key="2">
    <citation type="submission" date="2015-01" db="EMBL/GenBank/DDBJ databases">
        <title>Evolutionary Origins and Diversification of the Mycorrhizal Mutualists.</title>
        <authorList>
            <consortium name="DOE Joint Genome Institute"/>
            <consortium name="Mycorrhizal Genomics Consortium"/>
            <person name="Kohler A."/>
            <person name="Kuo A."/>
            <person name="Nagy L.G."/>
            <person name="Floudas D."/>
            <person name="Copeland A."/>
            <person name="Barry K.W."/>
            <person name="Cichocki N."/>
            <person name="Veneault-Fourrey C."/>
            <person name="LaButti K."/>
            <person name="Lindquist E.A."/>
            <person name="Lipzen A."/>
            <person name="Lundell T."/>
            <person name="Morin E."/>
            <person name="Murat C."/>
            <person name="Riley R."/>
            <person name="Ohm R."/>
            <person name="Sun H."/>
            <person name="Tunlid A."/>
            <person name="Henrissat B."/>
            <person name="Grigoriev I.V."/>
            <person name="Hibbett D.S."/>
            <person name="Martin F."/>
        </authorList>
    </citation>
    <scope>NUCLEOTIDE SEQUENCE [LARGE SCALE GENOMIC DNA]</scope>
    <source>
        <strain evidence="2">UH-Slu-Lm8-n1</strain>
    </source>
</reference>
<accession>A0A0D0AXK8</accession>
<dbReference type="SUPFAM" id="SSF56112">
    <property type="entry name" value="Protein kinase-like (PK-like)"/>
    <property type="match status" value="1"/>
</dbReference>
<dbReference type="OrthoDB" id="4062651at2759"/>
<dbReference type="EMBL" id="KN835237">
    <property type="protein sequence ID" value="KIK42499.1"/>
    <property type="molecule type" value="Genomic_DNA"/>
</dbReference>
<evidence type="ECO:0000313" key="1">
    <source>
        <dbReference type="EMBL" id="KIK42499.1"/>
    </source>
</evidence>
<proteinExistence type="predicted"/>
<sequence>MESKVKHVDQSHMSLYRNSGSEDNIVESLDTINAGNLLQVTKSLPLYHSFLSMSIIDRLQIVVQVCSEDNRSINPPQSMHCIPMGEDVIKLAREAFLTNIDNHFNLDPNLRIVCGCPCEVEETIPVPLLYPAFGQFMDESRMHIPTEEDNNVTYKLACVIQVLNGYSLCLCLKSKVPGTQYETDGVMCINFKNEASLLNLKPYMQALMYYLQLMNTYVPSLSGSSLPCLLVAIFGPIMLFAGAVWTLHPAIEPLSHPLTFNYYPKNSQNHATAGRHIAAFCNTVRTLQRHYKTLPPDDELGSNLFDHTIFPYPTSFTSLDDNSTIVFKYREHLDGDGGISKRLICSESSPIGMLMFNAIGEQLKMLHAHQLVHDNIHNTNILLKVNDRTKLMRIDFDWVGVDKVMRYPSFVNHRDIQRPAGARDGLPLEAAHNDTILGYTVARRILN</sequence>
<keyword evidence="2" id="KW-1185">Reference proteome</keyword>
<protein>
    <recommendedName>
        <fullName evidence="3">Protein kinase domain-containing protein</fullName>
    </recommendedName>
</protein>
<reference evidence="1 2" key="1">
    <citation type="submission" date="2014-04" db="EMBL/GenBank/DDBJ databases">
        <authorList>
            <consortium name="DOE Joint Genome Institute"/>
            <person name="Kuo A."/>
            <person name="Ruytinx J."/>
            <person name="Rineau F."/>
            <person name="Colpaert J."/>
            <person name="Kohler A."/>
            <person name="Nagy L.G."/>
            <person name="Floudas D."/>
            <person name="Copeland A."/>
            <person name="Barry K.W."/>
            <person name="Cichocki N."/>
            <person name="Veneault-Fourrey C."/>
            <person name="LaButti K."/>
            <person name="Lindquist E.A."/>
            <person name="Lipzen A."/>
            <person name="Lundell T."/>
            <person name="Morin E."/>
            <person name="Murat C."/>
            <person name="Sun H."/>
            <person name="Tunlid A."/>
            <person name="Henrissat B."/>
            <person name="Grigoriev I.V."/>
            <person name="Hibbett D.S."/>
            <person name="Martin F."/>
            <person name="Nordberg H.P."/>
            <person name="Cantor M.N."/>
            <person name="Hua S.X."/>
        </authorList>
    </citation>
    <scope>NUCLEOTIDE SEQUENCE [LARGE SCALE GENOMIC DNA]</scope>
    <source>
        <strain evidence="1 2">UH-Slu-Lm8-n1</strain>
    </source>
</reference>
<evidence type="ECO:0008006" key="3">
    <source>
        <dbReference type="Google" id="ProtNLM"/>
    </source>
</evidence>
<name>A0A0D0AXK8_9AGAM</name>
<evidence type="ECO:0000313" key="2">
    <source>
        <dbReference type="Proteomes" id="UP000054485"/>
    </source>
</evidence>
<dbReference type="HOGENOM" id="CLU_013871_2_2_1"/>
<dbReference type="AlphaFoldDB" id="A0A0D0AXK8"/>